<keyword evidence="3" id="KW-0378">Hydrolase</keyword>
<dbReference type="Pfam" id="PF03576">
    <property type="entry name" value="Peptidase_S58"/>
    <property type="match status" value="1"/>
</dbReference>
<sequence length="334" mass="34134">MNAFRDARLSLGQLPPGAGGTLADVPGVRVGHHTIAHGEGANAIRTGVTAILPPGDPYAEPLPAGVFVLHGHGKALGLWQILHLGELETPILLTNTLAVPRCADALLTWTLARHPSARSVNPVVLECNDGRLSAIEARPVTEGDALAALGAGAEHVEEGCVGAGTGMVAFGLKSGIGTASRAVGSFTVGALALPNMGRREDLRPPPGLPAPARASPPDQQGATGSLIVVLATNAPLSPEQLSRLARRASLGAARTGAPATTESGDFTVAFSIGWRIPRGVERIPMELIADRSPTMGGLYRAAAEATEEAIYSALVAATPLAGRDGQVVPTVVRP</sequence>
<dbReference type="AlphaFoldDB" id="A0A2X3KUU0"/>
<dbReference type="KEGG" id="bana:BARAN1_0363"/>
<dbReference type="GO" id="GO:0004177">
    <property type="term" value="F:aminopeptidase activity"/>
    <property type="evidence" value="ECO:0007669"/>
    <property type="project" value="UniProtKB-KW"/>
</dbReference>
<dbReference type="InterPro" id="IPR005321">
    <property type="entry name" value="Peptidase_S58_DmpA"/>
</dbReference>
<gene>
    <name evidence="3" type="ORF">BARAN1_0363</name>
</gene>
<keyword evidence="3" id="KW-0645">Protease</keyword>
<keyword evidence="4" id="KW-1185">Reference proteome</keyword>
<dbReference type="RefSeq" id="WP_122030615.1">
    <property type="nucleotide sequence ID" value="NZ_LS483254.1"/>
</dbReference>
<accession>A0A2X3KUU0</accession>
<dbReference type="EMBL" id="LS483254">
    <property type="protein sequence ID" value="SQD92388.1"/>
    <property type="molecule type" value="Genomic_DNA"/>
</dbReference>
<dbReference type="PANTHER" id="PTHR36512">
    <property type="entry name" value="D-AMINOPEPTIDASE"/>
    <property type="match status" value="1"/>
</dbReference>
<keyword evidence="3" id="KW-0031">Aminopeptidase</keyword>
<feature type="region of interest" description="Disordered" evidence="2">
    <location>
        <begin position="197"/>
        <end position="221"/>
    </location>
</feature>
<organism evidence="3 4">
    <name type="scientific">Candidatus Bipolaricaulis anaerobius</name>
    <dbReference type="NCBI Taxonomy" id="2026885"/>
    <lineage>
        <taxon>Bacteria</taxon>
        <taxon>Candidatus Bipolaricaulota</taxon>
        <taxon>Candidatus Bipolaricaulia</taxon>
        <taxon>Candidatus Bipolaricaulales</taxon>
        <taxon>Candidatus Bipolaricaulaceae</taxon>
        <taxon>Candidatus Bipolaricaulis</taxon>
    </lineage>
</organism>
<proteinExistence type="inferred from homology"/>
<name>A0A2X3KUU0_9BACT</name>
<evidence type="ECO:0000256" key="1">
    <source>
        <dbReference type="ARBA" id="ARBA00007068"/>
    </source>
</evidence>
<protein>
    <submittedName>
        <fullName evidence="3">D-aminopeptidase</fullName>
    </submittedName>
</protein>
<reference evidence="4" key="1">
    <citation type="submission" date="2018-05" db="EMBL/GenBank/DDBJ databases">
        <authorList>
            <person name="Hao L."/>
        </authorList>
    </citation>
    <scope>NUCLEOTIDE SEQUENCE [LARGE SCALE GENOMIC DNA]</scope>
</reference>
<evidence type="ECO:0000313" key="4">
    <source>
        <dbReference type="Proteomes" id="UP000249818"/>
    </source>
</evidence>
<dbReference type="OrthoDB" id="9770388at2"/>
<comment type="similarity">
    <text evidence="1">Belongs to the peptidase S58 family.</text>
</comment>
<dbReference type="PANTHER" id="PTHR36512:SF3">
    <property type="entry name" value="BLR5678 PROTEIN"/>
    <property type="match status" value="1"/>
</dbReference>
<evidence type="ECO:0000313" key="3">
    <source>
        <dbReference type="EMBL" id="SQD92388.1"/>
    </source>
</evidence>
<evidence type="ECO:0000256" key="2">
    <source>
        <dbReference type="SAM" id="MobiDB-lite"/>
    </source>
</evidence>
<dbReference type="SUPFAM" id="SSF56266">
    <property type="entry name" value="DmpA/ArgJ-like"/>
    <property type="match status" value="1"/>
</dbReference>
<dbReference type="Proteomes" id="UP000249818">
    <property type="component" value="Chromosome BARAN1"/>
</dbReference>
<dbReference type="InterPro" id="IPR016117">
    <property type="entry name" value="ArgJ-like_dom_sf"/>
</dbReference>
<dbReference type="Gene3D" id="3.60.70.12">
    <property type="entry name" value="L-amino peptidase D-ALA esterase/amidase"/>
    <property type="match status" value="1"/>
</dbReference>